<name>A0ABU8W7U9_9BURK</name>
<keyword evidence="3" id="KW-1185">Reference proteome</keyword>
<keyword evidence="1" id="KW-0472">Membrane</keyword>
<protein>
    <submittedName>
        <fullName evidence="2">Uncharacterized protein</fullName>
    </submittedName>
</protein>
<organism evidence="2 3">
    <name type="scientific">Variovorax humicola</name>
    <dbReference type="NCBI Taxonomy" id="1769758"/>
    <lineage>
        <taxon>Bacteria</taxon>
        <taxon>Pseudomonadati</taxon>
        <taxon>Pseudomonadota</taxon>
        <taxon>Betaproteobacteria</taxon>
        <taxon>Burkholderiales</taxon>
        <taxon>Comamonadaceae</taxon>
        <taxon>Variovorax</taxon>
    </lineage>
</organism>
<keyword evidence="1" id="KW-0812">Transmembrane</keyword>
<reference evidence="2 3" key="1">
    <citation type="submission" date="2024-03" db="EMBL/GenBank/DDBJ databases">
        <title>Novel species of the genus Variovorax.</title>
        <authorList>
            <person name="Liu Q."/>
            <person name="Xin Y.-H."/>
        </authorList>
    </citation>
    <scope>NUCLEOTIDE SEQUENCE [LARGE SCALE GENOMIC DNA]</scope>
    <source>
        <strain evidence="2 3">KACC 18501</strain>
    </source>
</reference>
<dbReference type="Proteomes" id="UP001363010">
    <property type="component" value="Unassembled WGS sequence"/>
</dbReference>
<feature type="transmembrane region" description="Helical" evidence="1">
    <location>
        <begin position="43"/>
        <end position="60"/>
    </location>
</feature>
<proteinExistence type="predicted"/>
<sequence>MKKLWTYAHATIALFAWAFILLALSLAVMNARAAIDDDMAYAVIVSFVAIGHLSGASYLVRRIRDDVRAAKQTHS</sequence>
<evidence type="ECO:0000256" key="1">
    <source>
        <dbReference type="SAM" id="Phobius"/>
    </source>
</evidence>
<evidence type="ECO:0000313" key="2">
    <source>
        <dbReference type="EMBL" id="MEJ8826050.1"/>
    </source>
</evidence>
<dbReference type="RefSeq" id="WP_340367084.1">
    <property type="nucleotide sequence ID" value="NZ_JBBKZV010000028.1"/>
</dbReference>
<dbReference type="EMBL" id="JBBKZV010000028">
    <property type="protein sequence ID" value="MEJ8826050.1"/>
    <property type="molecule type" value="Genomic_DNA"/>
</dbReference>
<keyword evidence="1" id="KW-1133">Transmembrane helix</keyword>
<gene>
    <name evidence="2" type="ORF">WKW80_29155</name>
</gene>
<accession>A0ABU8W7U9</accession>
<evidence type="ECO:0000313" key="3">
    <source>
        <dbReference type="Proteomes" id="UP001363010"/>
    </source>
</evidence>
<comment type="caution">
    <text evidence="2">The sequence shown here is derived from an EMBL/GenBank/DDBJ whole genome shotgun (WGS) entry which is preliminary data.</text>
</comment>